<name>A0A4P9Y9U5_ROZAC</name>
<proteinExistence type="predicted"/>
<dbReference type="EMBL" id="ML007225">
    <property type="protein sequence ID" value="RKP15973.1"/>
    <property type="molecule type" value="Genomic_DNA"/>
</dbReference>
<evidence type="ECO:0000313" key="2">
    <source>
        <dbReference type="Proteomes" id="UP000281549"/>
    </source>
</evidence>
<dbReference type="AlphaFoldDB" id="A0A4P9Y9U5"/>
<accession>A0A4P9Y9U5</accession>
<organism evidence="1 2">
    <name type="scientific">Rozella allomycis (strain CSF55)</name>
    <dbReference type="NCBI Taxonomy" id="988480"/>
    <lineage>
        <taxon>Eukaryota</taxon>
        <taxon>Fungi</taxon>
        <taxon>Fungi incertae sedis</taxon>
        <taxon>Cryptomycota</taxon>
        <taxon>Cryptomycota incertae sedis</taxon>
        <taxon>Rozella</taxon>
    </lineage>
</organism>
<gene>
    <name evidence="1" type="ORF">ROZALSC1DRAFT_25814</name>
</gene>
<evidence type="ECO:0000313" key="1">
    <source>
        <dbReference type="EMBL" id="RKP15973.1"/>
    </source>
</evidence>
<dbReference type="Proteomes" id="UP000281549">
    <property type="component" value="Unassembled WGS sequence"/>
</dbReference>
<sequence length="281" mass="32638">MKKIKSLSWKRSVTLICTFLTIYALSNLKVPHSSASDQQQNQQTPLSILIECHEDCDITSFRETVGSIHFYSRGVTIPPKIFIGTSSFKPDSDEYQEILLWKNCQFIKVSNQLTETSNIVVIKAGTVFSSKLSYKYLDSILKHKHLSYLNLTESKEILQNGTYFRQLDPKSAKYHKMYCNIMFDKYYFDNYDHFKLPLSFKTTIGLGVPVLGKGIGSIRSLPLIKYLIPTLNSTISSNDLENFRYVLYIGFDRNDNFFKKYKNRVEVLKYIEKYFPGQRIL</sequence>
<feature type="non-terminal residue" evidence="1">
    <location>
        <position position="281"/>
    </location>
</feature>
<reference evidence="2" key="1">
    <citation type="journal article" date="2018" name="Nat. Microbiol.">
        <title>Leveraging single-cell genomics to expand the fungal tree of life.</title>
        <authorList>
            <person name="Ahrendt S.R."/>
            <person name="Quandt C.A."/>
            <person name="Ciobanu D."/>
            <person name="Clum A."/>
            <person name="Salamov A."/>
            <person name="Andreopoulos B."/>
            <person name="Cheng J.F."/>
            <person name="Woyke T."/>
            <person name="Pelin A."/>
            <person name="Henrissat B."/>
            <person name="Reynolds N.K."/>
            <person name="Benny G.L."/>
            <person name="Smith M.E."/>
            <person name="James T.Y."/>
            <person name="Grigoriev I.V."/>
        </authorList>
    </citation>
    <scope>NUCLEOTIDE SEQUENCE [LARGE SCALE GENOMIC DNA]</scope>
    <source>
        <strain evidence="2">CSF55</strain>
    </source>
</reference>
<protein>
    <submittedName>
        <fullName evidence="1">Uncharacterized protein</fullName>
    </submittedName>
</protein>